<dbReference type="OrthoDB" id="441812at2759"/>
<dbReference type="Proteomes" id="UP001139887">
    <property type="component" value="Unassembled WGS sequence"/>
</dbReference>
<organism evidence="1 2">
    <name type="scientific">Coemansia brasiliensis</name>
    <dbReference type="NCBI Taxonomy" id="2650707"/>
    <lineage>
        <taxon>Eukaryota</taxon>
        <taxon>Fungi</taxon>
        <taxon>Fungi incertae sedis</taxon>
        <taxon>Zoopagomycota</taxon>
        <taxon>Kickxellomycotina</taxon>
        <taxon>Kickxellomycetes</taxon>
        <taxon>Kickxellales</taxon>
        <taxon>Kickxellaceae</taxon>
        <taxon>Coemansia</taxon>
    </lineage>
</organism>
<comment type="caution">
    <text evidence="1">The sequence shown here is derived from an EMBL/GenBank/DDBJ whole genome shotgun (WGS) entry which is preliminary data.</text>
</comment>
<accession>A0A9W8LY70</accession>
<dbReference type="PANTHER" id="PTHR13271">
    <property type="entry name" value="UNCHARACTERIZED PUTATIVE METHYLTRANSFERASE"/>
    <property type="match status" value="1"/>
</dbReference>
<reference evidence="1" key="1">
    <citation type="submission" date="2022-07" db="EMBL/GenBank/DDBJ databases">
        <title>Phylogenomic reconstructions and comparative analyses of Kickxellomycotina fungi.</title>
        <authorList>
            <person name="Reynolds N.K."/>
            <person name="Stajich J.E."/>
            <person name="Barry K."/>
            <person name="Grigoriev I.V."/>
            <person name="Crous P."/>
            <person name="Smith M.E."/>
        </authorList>
    </citation>
    <scope>NUCLEOTIDE SEQUENCE</scope>
    <source>
        <strain evidence="1">NRRL 1566</strain>
    </source>
</reference>
<gene>
    <name evidence="1" type="ORF">IWW36_003799</name>
</gene>
<dbReference type="EMBL" id="JANBUW010000296">
    <property type="protein sequence ID" value="KAJ2847554.1"/>
    <property type="molecule type" value="Genomic_DNA"/>
</dbReference>
<dbReference type="CDD" id="cd10527">
    <property type="entry name" value="SET_LSMT"/>
    <property type="match status" value="1"/>
</dbReference>
<keyword evidence="2" id="KW-1185">Reference proteome</keyword>
<proteinExistence type="predicted"/>
<dbReference type="InterPro" id="IPR046341">
    <property type="entry name" value="SET_dom_sf"/>
</dbReference>
<dbReference type="InterPro" id="IPR050600">
    <property type="entry name" value="SETD3_SETD6_MTase"/>
</dbReference>
<dbReference type="GO" id="GO:0016279">
    <property type="term" value="F:protein-lysine N-methyltransferase activity"/>
    <property type="evidence" value="ECO:0007669"/>
    <property type="project" value="UniProtKB-ARBA"/>
</dbReference>
<protein>
    <recommendedName>
        <fullName evidence="3">SET domain-containing protein</fullName>
    </recommendedName>
</protein>
<evidence type="ECO:0000313" key="1">
    <source>
        <dbReference type="EMBL" id="KAJ2847554.1"/>
    </source>
</evidence>
<dbReference type="Gene3D" id="3.90.1410.10">
    <property type="entry name" value="set domain protein methyltransferase, domain 1"/>
    <property type="match status" value="1"/>
</dbReference>
<dbReference type="AlphaFoldDB" id="A0A9W8LY70"/>
<dbReference type="SUPFAM" id="SSF82199">
    <property type="entry name" value="SET domain"/>
    <property type="match status" value="1"/>
</dbReference>
<evidence type="ECO:0008006" key="3">
    <source>
        <dbReference type="Google" id="ProtNLM"/>
    </source>
</evidence>
<evidence type="ECO:0000313" key="2">
    <source>
        <dbReference type="Proteomes" id="UP001139887"/>
    </source>
</evidence>
<name>A0A9W8LY70_9FUNG</name>
<sequence length="423" mass="47108">MFGFKRAGGTVCNHVRIHTPLQGERGVFISKPAWAELSSSALAHIPASLVITAELATRSVIVDQCCKLLGEHVADDAVHLALFLLTEKAIGATSQWKWYLDTLPHSPINALDFGESDMAALSGTPLRPAIEAKLRQLRRHYDSIASALENWKRSHKLNGSVSFDTYKWAHTIVLSRSISLQSCENASMYGTCDRALLPFLDMFNHSSHPTAFWTVNDDKSISICAANTSDTPQACPDNPQLVELCFYYGDKPNTEWIYEYGFLPNDNDHDAWPFFVELQGSLNFKELKQLWFQELGLLPRIMLPDPATAGENQDLPFDTLLVLCLAALDDACDQFGCKVGLVELDPPYFSVNGRLIDDPELLVHVPGLASWALQKCAFLLEKQSLVMQDASQLPELKSVVRKYLETQCKLTKRLAALIALVEI</sequence>